<sequence length="571" mass="65762">TEDRFRCRRLKRQRVVIGDLMRLIEPGRNIDSSCWEYARTLYDPLHWQRKPDDKFRRRLMRREMKPPSVEGYSMRGDIGIRIQYDKGREDASRCAEVESLECEDETEGKKTRGRSKDGKDSKETNEACDRRESAGIDKGNRCTECLPAGVYEVYEEASVWELRASILWGRDLLLDGAKSCRPFVRIIFRNRCIETAVVTSYVNPVWMETLVFYPVLLCGSVRNLRTNPPPIIVEVRSDELNKSEAFLGRFVAMPFTCCAHHGRPSARWFSLQFPGGATRGALLASFELFLHDRNQECSVPPRPANKNSLSNRYSADSSICPLFGQYTVHIVCLGIRDYVSCSRLSAMQRAYVEVRIGDRVGRTETLRHLKVNPNFARPVLTLDNVALPRQLCYAPPLTFSLHQLSPFPFASAVAVCEVTSFAKYFRKVPQDYEHDDIGWRNFDRVLREEEAIEARMEFCAKEEPNPIIDWWSKYYASIGEKRRAPGFDESGIQKLTVLESSLEDARNYHSFSDFVDTFTFVEPPTGKSEIRVSPTSRGQLRARIYIQEKQDKSSHSLFSKNSTFNSRKEHQ</sequence>
<evidence type="ECO:0000313" key="10">
    <source>
        <dbReference type="WBParaSite" id="PgE089_g002_t05"/>
    </source>
</evidence>
<reference evidence="9 10" key="1">
    <citation type="submission" date="2022-11" db="UniProtKB">
        <authorList>
            <consortium name="WormBaseParasite"/>
        </authorList>
    </citation>
    <scope>IDENTIFICATION</scope>
</reference>
<keyword evidence="3" id="KW-0677">Repeat</keyword>
<dbReference type="GO" id="GO:0016020">
    <property type="term" value="C:membrane"/>
    <property type="evidence" value="ECO:0007669"/>
    <property type="project" value="UniProtKB-SubCell"/>
</dbReference>
<dbReference type="WBParaSite" id="PgE089_g002_t09">
    <property type="protein sequence ID" value="PgE089_g002_t09"/>
    <property type="gene ID" value="PgE089_g002"/>
</dbReference>
<name>A0A915A4R8_PARUN</name>
<dbReference type="WBParaSite" id="PgE089_g002_t05">
    <property type="protein sequence ID" value="PgE089_g002_t05"/>
    <property type="gene ID" value="PgE089_g002"/>
</dbReference>
<dbReference type="InterPro" id="IPR037721">
    <property type="entry name" value="Ferlin"/>
</dbReference>
<keyword evidence="8" id="KW-1185">Reference proteome</keyword>
<dbReference type="Pfam" id="PF00168">
    <property type="entry name" value="C2"/>
    <property type="match status" value="1"/>
</dbReference>
<dbReference type="WBParaSite" id="PgE089_g002_t04">
    <property type="protein sequence ID" value="PgE089_g002_t04"/>
    <property type="gene ID" value="PgE089_g002"/>
</dbReference>
<feature type="domain" description="C2" evidence="7">
    <location>
        <begin position="142"/>
        <end position="269"/>
    </location>
</feature>
<comment type="subcellular location">
    <subcellularLocation>
        <location evidence="1">Membrane</location>
        <topology evidence="1">Single-pass membrane protein</topology>
    </subcellularLocation>
</comment>
<feature type="compositionally biased region" description="Basic and acidic residues" evidence="6">
    <location>
        <begin position="107"/>
        <end position="130"/>
    </location>
</feature>
<organism evidence="8 11">
    <name type="scientific">Parascaris univalens</name>
    <name type="common">Nematode worm</name>
    <dbReference type="NCBI Taxonomy" id="6257"/>
    <lineage>
        <taxon>Eukaryota</taxon>
        <taxon>Metazoa</taxon>
        <taxon>Ecdysozoa</taxon>
        <taxon>Nematoda</taxon>
        <taxon>Chromadorea</taxon>
        <taxon>Rhabditida</taxon>
        <taxon>Spirurina</taxon>
        <taxon>Ascaridomorpha</taxon>
        <taxon>Ascaridoidea</taxon>
        <taxon>Ascarididae</taxon>
        <taxon>Parascaris</taxon>
    </lineage>
</organism>
<evidence type="ECO:0000256" key="5">
    <source>
        <dbReference type="ARBA" id="ARBA00023136"/>
    </source>
</evidence>
<evidence type="ECO:0000313" key="8">
    <source>
        <dbReference type="Proteomes" id="UP000887569"/>
    </source>
</evidence>
<dbReference type="PROSITE" id="PS50004">
    <property type="entry name" value="C2"/>
    <property type="match status" value="1"/>
</dbReference>
<evidence type="ECO:0000313" key="11">
    <source>
        <dbReference type="WBParaSite" id="PgE089_g002_t09"/>
    </source>
</evidence>
<dbReference type="WBParaSite" id="PgE089_g002_t06">
    <property type="protein sequence ID" value="PgE089_g002_t06"/>
    <property type="gene ID" value="PgE089_g002"/>
</dbReference>
<dbReference type="InterPro" id="IPR035892">
    <property type="entry name" value="C2_domain_sf"/>
</dbReference>
<dbReference type="GO" id="GO:0007009">
    <property type="term" value="P:plasma membrane organization"/>
    <property type="evidence" value="ECO:0007669"/>
    <property type="project" value="TreeGrafter"/>
</dbReference>
<dbReference type="WBParaSite" id="PgE089_g002_t08">
    <property type="protein sequence ID" value="PgE089_g002_t08"/>
    <property type="gene ID" value="PgE089_g002"/>
</dbReference>
<dbReference type="InterPro" id="IPR000008">
    <property type="entry name" value="C2_dom"/>
</dbReference>
<dbReference type="Proteomes" id="UP000887569">
    <property type="component" value="Unplaced"/>
</dbReference>
<dbReference type="PANTHER" id="PTHR12546:SF33">
    <property type="entry name" value="SPERM VESICLE FUSION PROTEIN FER-1"/>
    <property type="match status" value="1"/>
</dbReference>
<dbReference type="PANTHER" id="PTHR12546">
    <property type="entry name" value="FER-1-LIKE"/>
    <property type="match status" value="1"/>
</dbReference>
<dbReference type="GO" id="GO:0061025">
    <property type="term" value="P:membrane fusion"/>
    <property type="evidence" value="ECO:0007669"/>
    <property type="project" value="TreeGrafter"/>
</dbReference>
<proteinExistence type="predicted"/>
<evidence type="ECO:0000256" key="3">
    <source>
        <dbReference type="ARBA" id="ARBA00022737"/>
    </source>
</evidence>
<keyword evidence="4" id="KW-1133">Transmembrane helix</keyword>
<keyword evidence="2" id="KW-0812">Transmembrane</keyword>
<keyword evidence="5" id="KW-0472">Membrane</keyword>
<feature type="region of interest" description="Disordered" evidence="6">
    <location>
        <begin position="549"/>
        <end position="571"/>
    </location>
</feature>
<protein>
    <submittedName>
        <fullName evidence="9 10">C2 domain-containing protein</fullName>
    </submittedName>
</protein>
<dbReference type="AlphaFoldDB" id="A0A915A4R8"/>
<accession>A0A915A4R8</accession>
<dbReference type="Gene3D" id="2.60.40.150">
    <property type="entry name" value="C2 domain"/>
    <property type="match status" value="1"/>
</dbReference>
<evidence type="ECO:0000313" key="9">
    <source>
        <dbReference type="WBParaSite" id="PgE089_g002_t04"/>
    </source>
</evidence>
<evidence type="ECO:0000256" key="2">
    <source>
        <dbReference type="ARBA" id="ARBA00022692"/>
    </source>
</evidence>
<evidence type="ECO:0000256" key="4">
    <source>
        <dbReference type="ARBA" id="ARBA00022989"/>
    </source>
</evidence>
<evidence type="ECO:0000256" key="6">
    <source>
        <dbReference type="SAM" id="MobiDB-lite"/>
    </source>
</evidence>
<feature type="compositionally biased region" description="Polar residues" evidence="6">
    <location>
        <begin position="555"/>
        <end position="565"/>
    </location>
</feature>
<dbReference type="SUPFAM" id="SSF49562">
    <property type="entry name" value="C2 domain (Calcium/lipid-binding domain, CaLB)"/>
    <property type="match status" value="1"/>
</dbReference>
<evidence type="ECO:0000259" key="7">
    <source>
        <dbReference type="PROSITE" id="PS50004"/>
    </source>
</evidence>
<feature type="region of interest" description="Disordered" evidence="6">
    <location>
        <begin position="105"/>
        <end position="130"/>
    </location>
</feature>
<evidence type="ECO:0000256" key="1">
    <source>
        <dbReference type="ARBA" id="ARBA00004167"/>
    </source>
</evidence>